<comment type="function">
    <text evidence="9 10">Fluoride-specific ion channel. Important for reducing fluoride concentration in the cell, thus reducing its toxicity.</text>
</comment>
<keyword evidence="5 10" id="KW-0472">Membrane</keyword>
<gene>
    <name evidence="10 11" type="primary">crcB</name>
    <name evidence="10" type="synonym">fluC</name>
    <name evidence="11" type="ORF">TEK04_07465</name>
</gene>
<evidence type="ECO:0000256" key="5">
    <source>
        <dbReference type="ARBA" id="ARBA00023136"/>
    </source>
</evidence>
<keyword evidence="12" id="KW-1185">Reference proteome</keyword>
<sequence>MRTSLVAALGVSVVVALGGALGALGRWGVSLALPHAPGAWPWATVTVNLTGCLVIGALLAVLMARWPGHPWLRPFLATGVLGGYTTFSAFAVDAVQLVEAGRVAAASGYVLVSVVGGLGAVVLGLVTGRVAVGAHDPVRAELEAGEDRS</sequence>
<comment type="similarity">
    <text evidence="7 10">Belongs to the fluoride channel Fluc/FEX (TC 1.A.43) family.</text>
</comment>
<accession>A0ABU8DRS9</accession>
<comment type="activity regulation">
    <text evidence="10">Na(+) is not transported, but it plays an essential structural role and its presence is essential for fluoride channel function.</text>
</comment>
<comment type="catalytic activity">
    <reaction evidence="8">
        <text>fluoride(in) = fluoride(out)</text>
        <dbReference type="Rhea" id="RHEA:76159"/>
        <dbReference type="ChEBI" id="CHEBI:17051"/>
    </reaction>
    <physiologicalReaction direction="left-to-right" evidence="8">
        <dbReference type="Rhea" id="RHEA:76160"/>
    </physiologicalReaction>
</comment>
<dbReference type="InterPro" id="IPR003691">
    <property type="entry name" value="FluC"/>
</dbReference>
<dbReference type="PANTHER" id="PTHR28259">
    <property type="entry name" value="FLUORIDE EXPORT PROTEIN 1-RELATED"/>
    <property type="match status" value="1"/>
</dbReference>
<feature type="binding site" evidence="10">
    <location>
        <position position="82"/>
    </location>
    <ligand>
        <name>Na(+)</name>
        <dbReference type="ChEBI" id="CHEBI:29101"/>
        <note>structural</note>
    </ligand>
</feature>
<protein>
    <recommendedName>
        <fullName evidence="10">Fluoride-specific ion channel FluC</fullName>
    </recommendedName>
</protein>
<name>A0ABU8DRS9_9ACTN</name>
<evidence type="ECO:0000313" key="12">
    <source>
        <dbReference type="Proteomes" id="UP001361570"/>
    </source>
</evidence>
<dbReference type="Proteomes" id="UP001361570">
    <property type="component" value="Unassembled WGS sequence"/>
</dbReference>
<keyword evidence="10" id="KW-0479">Metal-binding</keyword>
<evidence type="ECO:0000256" key="10">
    <source>
        <dbReference type="HAMAP-Rule" id="MF_00454"/>
    </source>
</evidence>
<dbReference type="EMBL" id="JBAPLU010000006">
    <property type="protein sequence ID" value="MEI4271559.1"/>
    <property type="molecule type" value="Genomic_DNA"/>
</dbReference>
<organism evidence="11 12">
    <name type="scientific">Klenkia sesuvii</name>
    <dbReference type="NCBI Taxonomy" id="3103137"/>
    <lineage>
        <taxon>Bacteria</taxon>
        <taxon>Bacillati</taxon>
        <taxon>Actinomycetota</taxon>
        <taxon>Actinomycetes</taxon>
        <taxon>Geodermatophilales</taxon>
        <taxon>Geodermatophilaceae</taxon>
        <taxon>Klenkia</taxon>
    </lineage>
</organism>
<proteinExistence type="inferred from homology"/>
<keyword evidence="6 10" id="KW-0407">Ion channel</keyword>
<keyword evidence="10" id="KW-0406">Ion transport</keyword>
<keyword evidence="2 10" id="KW-1003">Cell membrane</keyword>
<reference evidence="11 12" key="1">
    <citation type="submission" date="2024-03" db="EMBL/GenBank/DDBJ databases">
        <title>Draft genome sequence of Klenkia sp. LSe6-5.</title>
        <authorList>
            <person name="Duangmal K."/>
            <person name="Chantavorakit T."/>
        </authorList>
    </citation>
    <scope>NUCLEOTIDE SEQUENCE [LARGE SCALE GENOMIC DNA]</scope>
    <source>
        <strain evidence="11 12">LSe6-5</strain>
    </source>
</reference>
<keyword evidence="10" id="KW-0813">Transport</keyword>
<evidence type="ECO:0000256" key="7">
    <source>
        <dbReference type="ARBA" id="ARBA00035120"/>
    </source>
</evidence>
<evidence type="ECO:0000256" key="2">
    <source>
        <dbReference type="ARBA" id="ARBA00022475"/>
    </source>
</evidence>
<evidence type="ECO:0000256" key="8">
    <source>
        <dbReference type="ARBA" id="ARBA00035585"/>
    </source>
</evidence>
<keyword evidence="10" id="KW-0915">Sodium</keyword>
<keyword evidence="4 10" id="KW-1133">Transmembrane helix</keyword>
<evidence type="ECO:0000256" key="6">
    <source>
        <dbReference type="ARBA" id="ARBA00023303"/>
    </source>
</evidence>
<dbReference type="PANTHER" id="PTHR28259:SF1">
    <property type="entry name" value="FLUORIDE EXPORT PROTEIN 1-RELATED"/>
    <property type="match status" value="1"/>
</dbReference>
<evidence type="ECO:0000313" key="11">
    <source>
        <dbReference type="EMBL" id="MEI4271559.1"/>
    </source>
</evidence>
<evidence type="ECO:0000256" key="9">
    <source>
        <dbReference type="ARBA" id="ARBA00049940"/>
    </source>
</evidence>
<dbReference type="HAMAP" id="MF_00454">
    <property type="entry name" value="FluC"/>
    <property type="match status" value="1"/>
</dbReference>
<feature type="transmembrane region" description="Helical" evidence="10">
    <location>
        <begin position="38"/>
        <end position="62"/>
    </location>
</feature>
<dbReference type="Pfam" id="PF02537">
    <property type="entry name" value="CRCB"/>
    <property type="match status" value="1"/>
</dbReference>
<evidence type="ECO:0000256" key="4">
    <source>
        <dbReference type="ARBA" id="ARBA00022989"/>
    </source>
</evidence>
<feature type="binding site" evidence="10">
    <location>
        <position position="85"/>
    </location>
    <ligand>
        <name>Na(+)</name>
        <dbReference type="ChEBI" id="CHEBI:29101"/>
        <note>structural</note>
    </ligand>
</feature>
<feature type="transmembrane region" description="Helical" evidence="10">
    <location>
        <begin position="104"/>
        <end position="126"/>
    </location>
</feature>
<dbReference type="NCBIfam" id="TIGR00494">
    <property type="entry name" value="crcB"/>
    <property type="match status" value="1"/>
</dbReference>
<dbReference type="RefSeq" id="WP_336403699.1">
    <property type="nucleotide sequence ID" value="NZ_JBAPLU010000006.1"/>
</dbReference>
<keyword evidence="3 10" id="KW-0812">Transmembrane</keyword>
<evidence type="ECO:0000256" key="1">
    <source>
        <dbReference type="ARBA" id="ARBA00004651"/>
    </source>
</evidence>
<feature type="transmembrane region" description="Helical" evidence="10">
    <location>
        <begin position="74"/>
        <end position="92"/>
    </location>
</feature>
<comment type="caution">
    <text evidence="11">The sequence shown here is derived from an EMBL/GenBank/DDBJ whole genome shotgun (WGS) entry which is preliminary data.</text>
</comment>
<comment type="subcellular location">
    <subcellularLocation>
        <location evidence="1 10">Cell membrane</location>
        <topology evidence="1 10">Multi-pass membrane protein</topology>
    </subcellularLocation>
</comment>
<evidence type="ECO:0000256" key="3">
    <source>
        <dbReference type="ARBA" id="ARBA00022692"/>
    </source>
</evidence>